<comment type="caution">
    <text evidence="6">Lacks conserved residue(s) required for the propagation of feature annotation.</text>
</comment>
<gene>
    <name evidence="8" type="ORF">BTN92_12750</name>
</gene>
<dbReference type="PROSITE" id="PS52018">
    <property type="entry name" value="DART"/>
    <property type="match status" value="1"/>
</dbReference>
<proteinExistence type="inferred from homology"/>
<dbReference type="InterPro" id="IPR029494">
    <property type="entry name" value="DarT"/>
</dbReference>
<comment type="catalytic activity">
    <reaction evidence="6">
        <text>a thymidine in DNA + NAD(+) = an N-(ADP-alpha-D-ribosyl)-thymidine in DNA + nicotinamide + H(+)</text>
        <dbReference type="Rhea" id="RHEA:71651"/>
        <dbReference type="Rhea" id="RHEA-COMP:13556"/>
        <dbReference type="Rhea" id="RHEA-COMP:18051"/>
        <dbReference type="ChEBI" id="CHEBI:15378"/>
        <dbReference type="ChEBI" id="CHEBI:17154"/>
        <dbReference type="ChEBI" id="CHEBI:57540"/>
        <dbReference type="ChEBI" id="CHEBI:137386"/>
        <dbReference type="ChEBI" id="CHEBI:191199"/>
    </reaction>
</comment>
<dbReference type="RefSeq" id="WP_062804797.1">
    <property type="nucleotide sequence ID" value="NZ_CABMMO010000014.1"/>
</dbReference>
<dbReference type="OrthoDB" id="2052979at2"/>
<comment type="similarity">
    <text evidence="6">Belongs to the DarT ADP-ribosyltransferase family.</text>
</comment>
<comment type="caution">
    <text evidence="8">The sequence shown here is derived from an EMBL/GenBank/DDBJ whole genome shotgun (WGS) entry which is preliminary data.</text>
</comment>
<dbReference type="AlphaFoldDB" id="A0A1V2UDS5"/>
<reference evidence="8 9" key="1">
    <citation type="submission" date="2016-12" db="EMBL/GenBank/DDBJ databases">
        <authorList>
            <person name="Song W.-J."/>
            <person name="Kurnit D.M."/>
        </authorList>
    </citation>
    <scope>NUCLEOTIDE SEQUENCE [LARGE SCALE GENOMIC DNA]</scope>
    <source>
        <strain evidence="8 9">CGB1038-1_S1</strain>
    </source>
</reference>
<name>A0A1V2UDS5_ENTMU</name>
<dbReference type="Pfam" id="PF14487">
    <property type="entry name" value="DarT"/>
    <property type="match status" value="1"/>
</dbReference>
<accession>A0A1V2UDS5</accession>
<evidence type="ECO:0000313" key="8">
    <source>
        <dbReference type="EMBL" id="ONN41447.1"/>
    </source>
</evidence>
<keyword evidence="4 6" id="KW-0548">Nucleotidyltransferase</keyword>
<evidence type="ECO:0000256" key="2">
    <source>
        <dbReference type="ARBA" id="ARBA00022676"/>
    </source>
</evidence>
<feature type="binding site" evidence="6">
    <location>
        <position position="52"/>
    </location>
    <ligand>
        <name>NAD(+)</name>
        <dbReference type="ChEBI" id="CHEBI:57540"/>
    </ligand>
</feature>
<keyword evidence="3 6" id="KW-0808">Transferase</keyword>
<dbReference type="GO" id="GO:0003677">
    <property type="term" value="F:DNA binding"/>
    <property type="evidence" value="ECO:0007669"/>
    <property type="project" value="UniProtKB-UniRule"/>
</dbReference>
<evidence type="ECO:0000259" key="7">
    <source>
        <dbReference type="PROSITE" id="PS52018"/>
    </source>
</evidence>
<evidence type="ECO:0000256" key="5">
    <source>
        <dbReference type="ARBA" id="ARBA00023125"/>
    </source>
</evidence>
<keyword evidence="5 6" id="KW-0238">DNA-binding</keyword>
<feature type="binding site" evidence="6">
    <location>
        <begin position="18"/>
        <end position="20"/>
    </location>
    <ligand>
        <name>NAD(+)</name>
        <dbReference type="ChEBI" id="CHEBI:57540"/>
    </ligand>
</feature>
<evidence type="ECO:0000256" key="6">
    <source>
        <dbReference type="PROSITE-ProRule" id="PRU01362"/>
    </source>
</evidence>
<feature type="active site" evidence="6">
    <location>
        <position position="154"/>
    </location>
</feature>
<protein>
    <recommendedName>
        <fullName evidence="7">DarT domain-containing protein</fullName>
    </recommendedName>
</protein>
<keyword evidence="2 6" id="KW-0328">Glycosyltransferase</keyword>
<dbReference type="EMBL" id="MSTR01000014">
    <property type="protein sequence ID" value="ONN41447.1"/>
    <property type="molecule type" value="Genomic_DNA"/>
</dbReference>
<evidence type="ECO:0000313" key="9">
    <source>
        <dbReference type="Proteomes" id="UP000189299"/>
    </source>
</evidence>
<sequence length="224" mass="25881">MNEYESYISERKITRLCHFTKSKNLPKILDRDGKILANNFIKEDLEKNDLNRIDGKEDYICCSIEYPNVYYLYELEKRNRLDLFKEFSILLISPSVINDQTLFCPCNAATESGKLIRSGLSSFKSLYKSRSVGKMELNRTKNMSICSPTDNQAEVLIRHSISKTNIKGIVFRDQAQAKKELNRLEIAQCDLSTIKIFTCADMYDKNLANKLRAGDIPEESLYME</sequence>
<feature type="active site" description="Proton acceptor" evidence="6">
    <location>
        <position position="52"/>
    </location>
</feature>
<keyword evidence="1 6" id="KW-1277">Toxin-antitoxin system</keyword>
<evidence type="ECO:0000256" key="4">
    <source>
        <dbReference type="ARBA" id="ARBA00022695"/>
    </source>
</evidence>
<dbReference type="Proteomes" id="UP000189299">
    <property type="component" value="Unassembled WGS sequence"/>
</dbReference>
<dbReference type="GO" id="GO:0016779">
    <property type="term" value="F:nucleotidyltransferase activity"/>
    <property type="evidence" value="ECO:0007669"/>
    <property type="project" value="UniProtKB-UniRule"/>
</dbReference>
<dbReference type="GO" id="GO:0016757">
    <property type="term" value="F:glycosyltransferase activity"/>
    <property type="evidence" value="ECO:0007669"/>
    <property type="project" value="UniProtKB-UniRule"/>
</dbReference>
<evidence type="ECO:0000256" key="1">
    <source>
        <dbReference type="ARBA" id="ARBA00022649"/>
    </source>
</evidence>
<organism evidence="8 9">
    <name type="scientific">Enterococcus mundtii</name>
    <dbReference type="NCBI Taxonomy" id="53346"/>
    <lineage>
        <taxon>Bacteria</taxon>
        <taxon>Bacillati</taxon>
        <taxon>Bacillota</taxon>
        <taxon>Bacilli</taxon>
        <taxon>Lactobacillales</taxon>
        <taxon>Enterococcaceae</taxon>
        <taxon>Enterococcus</taxon>
    </lineage>
</organism>
<evidence type="ECO:0000256" key="3">
    <source>
        <dbReference type="ARBA" id="ARBA00022679"/>
    </source>
</evidence>
<feature type="domain" description="DarT" evidence="7">
    <location>
        <begin position="14"/>
        <end position="204"/>
    </location>
</feature>